<organism evidence="4 5">
    <name type="scientific">Nicoliella spurrieriana</name>
    <dbReference type="NCBI Taxonomy" id="2925830"/>
    <lineage>
        <taxon>Bacteria</taxon>
        <taxon>Bacillati</taxon>
        <taxon>Bacillota</taxon>
        <taxon>Bacilli</taxon>
        <taxon>Lactobacillales</taxon>
        <taxon>Lactobacillaceae</taxon>
        <taxon>Nicoliella</taxon>
    </lineage>
</organism>
<dbReference type="PROSITE" id="PS01031">
    <property type="entry name" value="SHSP"/>
    <property type="match status" value="1"/>
</dbReference>
<keyword evidence="5" id="KW-1185">Reference proteome</keyword>
<dbReference type="RefSeq" id="WP_260116972.1">
    <property type="nucleotide sequence ID" value="NZ_CP093361.1"/>
</dbReference>
<dbReference type="PANTHER" id="PTHR11527">
    <property type="entry name" value="HEAT-SHOCK PROTEIN 20 FAMILY MEMBER"/>
    <property type="match status" value="1"/>
</dbReference>
<dbReference type="Pfam" id="PF00011">
    <property type="entry name" value="HSP20"/>
    <property type="match status" value="1"/>
</dbReference>
<dbReference type="InterPro" id="IPR031107">
    <property type="entry name" value="Small_HSP"/>
</dbReference>
<dbReference type="AlphaFoldDB" id="A0A976RST9"/>
<protein>
    <submittedName>
        <fullName evidence="4">Hsp20/alpha crystallin family protein</fullName>
    </submittedName>
</protein>
<feature type="domain" description="SHSP" evidence="3">
    <location>
        <begin position="28"/>
        <end position="141"/>
    </location>
</feature>
<evidence type="ECO:0000259" key="3">
    <source>
        <dbReference type="PROSITE" id="PS01031"/>
    </source>
</evidence>
<name>A0A976RST9_9LACO</name>
<dbReference type="InterPro" id="IPR002068">
    <property type="entry name" value="A-crystallin/Hsp20_dom"/>
</dbReference>
<dbReference type="Proteomes" id="UP000831181">
    <property type="component" value="Chromosome"/>
</dbReference>
<reference evidence="4" key="1">
    <citation type="journal article" date="2022" name="Int. J. Syst. Evol. Microbiol.">
        <title>Apilactobacillus apisilvae sp. nov., Nicolia spurrieriana gen. nov. sp. nov., Bombilactobacillus folatiphilus sp. nov. and Bombilactobacillus thymidiniphilus sp. nov., four new lactic acid bacterial isolates from stingless bees Tetragonula carbonaria and Austroplebeia australis.</title>
        <authorList>
            <person name="Oliphant S.A."/>
            <person name="Watson-Haigh N.S."/>
            <person name="Sumby K.M."/>
            <person name="Gardner J."/>
            <person name="Groom S."/>
            <person name="Jiranek V."/>
        </authorList>
    </citation>
    <scope>NUCLEOTIDE SEQUENCE</scope>
    <source>
        <strain evidence="4">SGEP1_A5</strain>
    </source>
</reference>
<evidence type="ECO:0000256" key="2">
    <source>
        <dbReference type="RuleBase" id="RU003616"/>
    </source>
</evidence>
<gene>
    <name evidence="4" type="ORF">MOO44_03140</name>
</gene>
<evidence type="ECO:0000313" key="5">
    <source>
        <dbReference type="Proteomes" id="UP000831181"/>
    </source>
</evidence>
<sequence length="141" mass="16069">MANDLRNVDSSFDPMDAFFGNFGKSFLSSVSGNQMKTDVVENDDNYEVDSELPGFKKNDIKLYYNDDTLSVRAVHDLTKEDNDKQGNILRRERSSSNISRSFYIPNIDDTKISASYDGGILKITLPKQTKEQQKNTRIEIQ</sequence>
<dbReference type="CDD" id="cd06471">
    <property type="entry name" value="ACD_LpsHSP_like"/>
    <property type="match status" value="1"/>
</dbReference>
<dbReference type="EMBL" id="CP093361">
    <property type="protein sequence ID" value="UQS87173.1"/>
    <property type="molecule type" value="Genomic_DNA"/>
</dbReference>
<dbReference type="SUPFAM" id="SSF49764">
    <property type="entry name" value="HSP20-like chaperones"/>
    <property type="match status" value="1"/>
</dbReference>
<evidence type="ECO:0000256" key="1">
    <source>
        <dbReference type="PROSITE-ProRule" id="PRU00285"/>
    </source>
</evidence>
<dbReference type="Gene3D" id="2.60.40.790">
    <property type="match status" value="1"/>
</dbReference>
<evidence type="ECO:0000313" key="4">
    <source>
        <dbReference type="EMBL" id="UQS87173.1"/>
    </source>
</evidence>
<comment type="similarity">
    <text evidence="1 2">Belongs to the small heat shock protein (HSP20) family.</text>
</comment>
<dbReference type="KEGG" id="lbe:MOO44_03140"/>
<dbReference type="InterPro" id="IPR008978">
    <property type="entry name" value="HSP20-like_chaperone"/>
</dbReference>
<accession>A0A976RST9</accession>
<proteinExistence type="inferred from homology"/>